<dbReference type="RefSeq" id="WP_274492033.1">
    <property type="nucleotide sequence ID" value="NZ_CP118166.1"/>
</dbReference>
<keyword evidence="3" id="KW-1185">Reference proteome</keyword>
<dbReference type="InterPro" id="IPR002350">
    <property type="entry name" value="Kazal_dom"/>
</dbReference>
<reference evidence="2" key="1">
    <citation type="submission" date="2023-02" db="EMBL/GenBank/DDBJ databases">
        <title>Genome sequence of Hyphococcus flavus.</title>
        <authorList>
            <person name="Rong J.-C."/>
            <person name="Zhao Q."/>
            <person name="Yi M."/>
            <person name="Wu J.-Y."/>
        </authorList>
    </citation>
    <scope>NUCLEOTIDE SEQUENCE</scope>
    <source>
        <strain evidence="2">MCCC 1K03223</strain>
    </source>
</reference>
<proteinExistence type="predicted"/>
<feature type="domain" description="Kazal-like" evidence="1">
    <location>
        <begin position="59"/>
        <end position="107"/>
    </location>
</feature>
<keyword evidence="2" id="KW-0722">Serine protease inhibitor</keyword>
<dbReference type="Gene3D" id="3.30.60.30">
    <property type="match status" value="1"/>
</dbReference>
<dbReference type="PROSITE" id="PS51465">
    <property type="entry name" value="KAZAL_2"/>
    <property type="match status" value="1"/>
</dbReference>
<dbReference type="SUPFAM" id="SSF100895">
    <property type="entry name" value="Kazal-type serine protease inhibitors"/>
    <property type="match status" value="1"/>
</dbReference>
<keyword evidence="2" id="KW-0646">Protease inhibitor</keyword>
<dbReference type="GO" id="GO:0004867">
    <property type="term" value="F:serine-type endopeptidase inhibitor activity"/>
    <property type="evidence" value="ECO:0007669"/>
    <property type="project" value="UniProtKB-KW"/>
</dbReference>
<evidence type="ECO:0000313" key="3">
    <source>
        <dbReference type="Proteomes" id="UP001214043"/>
    </source>
</evidence>
<gene>
    <name evidence="2" type="ORF">PUV54_09720</name>
</gene>
<dbReference type="AlphaFoldDB" id="A0AAF0CEY5"/>
<organism evidence="2 3">
    <name type="scientific">Hyphococcus flavus</name>
    <dbReference type="NCBI Taxonomy" id="1866326"/>
    <lineage>
        <taxon>Bacteria</taxon>
        <taxon>Pseudomonadati</taxon>
        <taxon>Pseudomonadota</taxon>
        <taxon>Alphaproteobacteria</taxon>
        <taxon>Parvularculales</taxon>
        <taxon>Parvularculaceae</taxon>
        <taxon>Hyphococcus</taxon>
    </lineage>
</organism>
<name>A0AAF0CEY5_9PROT</name>
<accession>A0AAF0CEY5</accession>
<dbReference type="SMART" id="SM00280">
    <property type="entry name" value="KAZAL"/>
    <property type="match status" value="1"/>
</dbReference>
<sequence length="107" mass="10725">MLRAVALLLFVAACTTGTPDSSDPEIGETGGLCGGIGGFQCEAQGDYCALAAGDCVEIADAAGICRAKPRFCTKDYRPVCGCDGETYSNACMAASAGVNVASVGICE</sequence>
<dbReference type="InterPro" id="IPR036058">
    <property type="entry name" value="Kazal_dom_sf"/>
</dbReference>
<dbReference type="Proteomes" id="UP001214043">
    <property type="component" value="Chromosome"/>
</dbReference>
<protein>
    <submittedName>
        <fullName evidence="2">Kazal-type serine protease inhibitor family protein</fullName>
    </submittedName>
</protein>
<dbReference type="Pfam" id="PF00050">
    <property type="entry name" value="Kazal_1"/>
    <property type="match status" value="1"/>
</dbReference>
<dbReference type="EMBL" id="CP118166">
    <property type="protein sequence ID" value="WDI30238.1"/>
    <property type="molecule type" value="Genomic_DNA"/>
</dbReference>
<evidence type="ECO:0000313" key="2">
    <source>
        <dbReference type="EMBL" id="WDI30238.1"/>
    </source>
</evidence>
<evidence type="ECO:0000259" key="1">
    <source>
        <dbReference type="PROSITE" id="PS51465"/>
    </source>
</evidence>
<dbReference type="KEGG" id="hfl:PUV54_09720"/>